<dbReference type="Pfam" id="PF08309">
    <property type="entry name" value="LVIVD"/>
    <property type="match status" value="1"/>
</dbReference>
<dbReference type="InterPro" id="IPR013211">
    <property type="entry name" value="LVIVD"/>
</dbReference>
<name>A0A1Z4LKE9_9CYAN</name>
<dbReference type="InterPro" id="IPR015943">
    <property type="entry name" value="WD40/YVTN_repeat-like_dom_sf"/>
</dbReference>
<dbReference type="PANTHER" id="PTHR47197">
    <property type="entry name" value="PROTEIN NIRF"/>
    <property type="match status" value="1"/>
</dbReference>
<evidence type="ECO:0000256" key="1">
    <source>
        <dbReference type="SAM" id="Phobius"/>
    </source>
</evidence>
<feature type="transmembrane region" description="Helical" evidence="1">
    <location>
        <begin position="12"/>
        <end position="32"/>
    </location>
</feature>
<organism evidence="2 3">
    <name type="scientific">Calothrix parasitica NIES-267</name>
    <dbReference type="NCBI Taxonomy" id="1973488"/>
    <lineage>
        <taxon>Bacteria</taxon>
        <taxon>Bacillati</taxon>
        <taxon>Cyanobacteriota</taxon>
        <taxon>Cyanophyceae</taxon>
        <taxon>Nostocales</taxon>
        <taxon>Calotrichaceae</taxon>
        <taxon>Calothrix</taxon>
    </lineage>
</organism>
<gene>
    <name evidence="2" type="ORF">NIES267_11840</name>
</gene>
<reference evidence="2 3" key="1">
    <citation type="submission" date="2017-06" db="EMBL/GenBank/DDBJ databases">
        <title>Genome sequencing of cyanobaciteial culture collection at National Institute for Environmental Studies (NIES).</title>
        <authorList>
            <person name="Hirose Y."/>
            <person name="Shimura Y."/>
            <person name="Fujisawa T."/>
            <person name="Nakamura Y."/>
            <person name="Kawachi M."/>
        </authorList>
    </citation>
    <scope>NUCLEOTIDE SEQUENCE [LARGE SCALE GENOMIC DNA]</scope>
    <source>
        <strain evidence="2 3">NIES-267</strain>
    </source>
</reference>
<keyword evidence="1" id="KW-1133">Transmembrane helix</keyword>
<dbReference type="InterPro" id="IPR011048">
    <property type="entry name" value="Haem_d1_sf"/>
</dbReference>
<keyword evidence="3" id="KW-1185">Reference proteome</keyword>
<dbReference type="EMBL" id="AP018227">
    <property type="protein sequence ID" value="BAY81707.1"/>
    <property type="molecule type" value="Genomic_DNA"/>
</dbReference>
<dbReference type="SUPFAM" id="SSF51004">
    <property type="entry name" value="C-terminal (heme d1) domain of cytochrome cd1-nitrite reductase"/>
    <property type="match status" value="1"/>
</dbReference>
<dbReference type="Proteomes" id="UP000218418">
    <property type="component" value="Chromosome"/>
</dbReference>
<dbReference type="Gene3D" id="2.130.10.10">
    <property type="entry name" value="YVTN repeat-like/Quinoprotein amine dehydrogenase"/>
    <property type="match status" value="2"/>
</dbReference>
<dbReference type="PANTHER" id="PTHR47197:SF3">
    <property type="entry name" value="DIHYDRO-HEME D1 DEHYDROGENASE"/>
    <property type="match status" value="1"/>
</dbReference>
<proteinExistence type="predicted"/>
<keyword evidence="1" id="KW-0812">Transmembrane</keyword>
<keyword evidence="1" id="KW-0472">Membrane</keyword>
<dbReference type="AlphaFoldDB" id="A0A1Z4LKE9"/>
<protein>
    <submittedName>
        <fullName evidence="2">Uncharacterized protein</fullName>
    </submittedName>
</protein>
<dbReference type="InterPro" id="IPR051200">
    <property type="entry name" value="Host-pathogen_enzymatic-act"/>
</dbReference>
<dbReference type="OrthoDB" id="916694at2"/>
<evidence type="ECO:0000313" key="2">
    <source>
        <dbReference type="EMBL" id="BAY81707.1"/>
    </source>
</evidence>
<evidence type="ECO:0000313" key="3">
    <source>
        <dbReference type="Proteomes" id="UP000218418"/>
    </source>
</evidence>
<sequence length="458" mass="51064">MMLWKSKWFKRISLGIFGFVVALIIYGLLQLVEPVKIAPINNSSVQFNGRALLIASDADMVATAYADAKLDRVTGIEDTLTVIDLPLNREQPQVNTLQVSNSVMSWPQIIATSPDGTKAYIVEVRSRPADNIQELESIDEMPEGRKLTVVDISNPTKPQMLESVDVGRNPEHISISPDGRLLAVNISDKERELLIIQLEADGKLGKRFYFPIPSINVDAENQTVVWHPSGNFLAINQNGQKVGFYQVETDANNEVTVKPYTEPIKVGNHLSHGRFSADGKFFLVTDLKWSTWGNFRQGNFLMNPKGEMIAIRFEPNKGNLPEIVSRAEVGLSPEGFALSPDNSLIATVNMRRTYLSPNFPPVWRGKPYSSLSLVQFDKNSGNLNTLEEYGFEGLLPEQATFDADGKSLAVVIYNYREQSPKTGAVEFWNVIKGNKPRLERTGFKIDVVRGAHDITLVE</sequence>
<accession>A0A1Z4LKE9</accession>